<comment type="caution">
    <text evidence="1">The sequence shown here is derived from an EMBL/GenBank/DDBJ whole genome shotgun (WGS) entry which is preliminary data.</text>
</comment>
<dbReference type="RefSeq" id="WP_002696146.1">
    <property type="nucleotide sequence ID" value="NZ_AAWS01000010.1"/>
</dbReference>
<keyword evidence="2" id="KW-1185">Reference proteome</keyword>
<dbReference type="Proteomes" id="UP000004095">
    <property type="component" value="Unassembled WGS sequence"/>
</dbReference>
<sequence>MKRIYAWIVWFFVLTAAVTSGVYLGMKAVENDKITSAALKKERAQKKVVKNAKAQLLQELQTNAGQLGLSYDYHQVMKDTLSQLLQQKEQFNFPAQLWKGMFAPVLRSAQYHRLAATQQLALLASPLPEKLATVHDLQQQLTRLSAPATDYWWQQELNARPNTTAKALLTLLTRYCVLEQKLDKLYGEVFVYIQASKQTTTKKGK</sequence>
<organism evidence="1 2">
    <name type="scientific">Microscilla marina ATCC 23134</name>
    <dbReference type="NCBI Taxonomy" id="313606"/>
    <lineage>
        <taxon>Bacteria</taxon>
        <taxon>Pseudomonadati</taxon>
        <taxon>Bacteroidota</taxon>
        <taxon>Cytophagia</taxon>
        <taxon>Cytophagales</taxon>
        <taxon>Microscillaceae</taxon>
        <taxon>Microscilla</taxon>
    </lineage>
</organism>
<dbReference type="EMBL" id="AAWS01000010">
    <property type="protein sequence ID" value="EAY29660.1"/>
    <property type="molecule type" value="Genomic_DNA"/>
</dbReference>
<reference evidence="1 2" key="1">
    <citation type="submission" date="2007-01" db="EMBL/GenBank/DDBJ databases">
        <authorList>
            <person name="Haygood M."/>
            <person name="Podell S."/>
            <person name="Anderson C."/>
            <person name="Hopkinson B."/>
            <person name="Roe K."/>
            <person name="Barbeau K."/>
            <person name="Gaasterland T."/>
            <person name="Ferriera S."/>
            <person name="Johnson J."/>
            <person name="Kravitz S."/>
            <person name="Beeson K."/>
            <person name="Sutton G."/>
            <person name="Rogers Y.-H."/>
            <person name="Friedman R."/>
            <person name="Frazier M."/>
            <person name="Venter J.C."/>
        </authorList>
    </citation>
    <scope>NUCLEOTIDE SEQUENCE [LARGE SCALE GENOMIC DNA]</scope>
    <source>
        <strain evidence="1 2">ATCC 23134</strain>
    </source>
</reference>
<protein>
    <submittedName>
        <fullName evidence="1">Uncharacterized protein</fullName>
    </submittedName>
</protein>
<dbReference type="AlphaFoldDB" id="A1ZJC4"/>
<proteinExistence type="predicted"/>
<evidence type="ECO:0000313" key="1">
    <source>
        <dbReference type="EMBL" id="EAY29660.1"/>
    </source>
</evidence>
<accession>A1ZJC4</accession>
<name>A1ZJC4_MICM2</name>
<gene>
    <name evidence="1" type="ORF">M23134_00544</name>
</gene>
<evidence type="ECO:0000313" key="2">
    <source>
        <dbReference type="Proteomes" id="UP000004095"/>
    </source>
</evidence>